<dbReference type="Gene3D" id="3.40.50.300">
    <property type="entry name" value="P-loop containing nucleotide triphosphate hydrolases"/>
    <property type="match status" value="1"/>
</dbReference>
<dbReference type="PANTHER" id="PTHR43384">
    <property type="entry name" value="SEPTUM SITE-DETERMINING PROTEIN MIND HOMOLOG, CHLOROPLASTIC-RELATED"/>
    <property type="match status" value="1"/>
</dbReference>
<dbReference type="AlphaFoldDB" id="A0A1V1NZK3"/>
<dbReference type="InterPro" id="IPR050625">
    <property type="entry name" value="ParA/MinD_ATPase"/>
</dbReference>
<evidence type="ECO:0000259" key="1">
    <source>
        <dbReference type="Pfam" id="PF01656"/>
    </source>
</evidence>
<gene>
    <name evidence="2" type="ORF">OMM_04848</name>
</gene>
<reference evidence="3" key="1">
    <citation type="submission" date="2012-11" db="EMBL/GenBank/DDBJ databases">
        <authorList>
            <person name="Lucero-Rivera Y.E."/>
            <person name="Tovar-Ramirez D."/>
        </authorList>
    </citation>
    <scope>NUCLEOTIDE SEQUENCE [LARGE SCALE GENOMIC DNA]</scope>
    <source>
        <strain evidence="3">Araruama</strain>
    </source>
</reference>
<dbReference type="InterPro" id="IPR014433">
    <property type="entry name" value="CooC"/>
</dbReference>
<dbReference type="PANTHER" id="PTHR43384:SF3">
    <property type="entry name" value="AAA+ ATPASE DOMAIN-CONTAINING PROTEIN"/>
    <property type="match status" value="1"/>
</dbReference>
<dbReference type="EMBL" id="ATBP01001139">
    <property type="protein sequence ID" value="ETR67968.1"/>
    <property type="molecule type" value="Genomic_DNA"/>
</dbReference>
<dbReference type="Proteomes" id="UP000189670">
    <property type="component" value="Unassembled WGS sequence"/>
</dbReference>
<protein>
    <submittedName>
        <fullName evidence="2">CO dehydrogenase maturation factor</fullName>
    </submittedName>
</protein>
<proteinExistence type="predicted"/>
<evidence type="ECO:0000313" key="2">
    <source>
        <dbReference type="EMBL" id="ETR67968.1"/>
    </source>
</evidence>
<feature type="domain" description="CobQ/CobB/MinD/ParA nucleotide binding" evidence="1">
    <location>
        <begin position="6"/>
        <end position="239"/>
    </location>
</feature>
<dbReference type="Pfam" id="PF01656">
    <property type="entry name" value="CbiA"/>
    <property type="match status" value="1"/>
</dbReference>
<dbReference type="GO" id="GO:0016887">
    <property type="term" value="F:ATP hydrolysis activity"/>
    <property type="evidence" value="ECO:0007669"/>
    <property type="project" value="TreeGrafter"/>
</dbReference>
<evidence type="ECO:0000313" key="3">
    <source>
        <dbReference type="Proteomes" id="UP000189670"/>
    </source>
</evidence>
<comment type="caution">
    <text evidence="2">The sequence shown here is derived from an EMBL/GenBank/DDBJ whole genome shotgun (WGS) entry which is preliminary data.</text>
</comment>
<dbReference type="GO" id="GO:0051782">
    <property type="term" value="P:negative regulation of cell division"/>
    <property type="evidence" value="ECO:0007669"/>
    <property type="project" value="TreeGrafter"/>
</dbReference>
<accession>A0A1V1NZK3</accession>
<dbReference type="GO" id="GO:0005829">
    <property type="term" value="C:cytosol"/>
    <property type="evidence" value="ECO:0007669"/>
    <property type="project" value="TreeGrafter"/>
</dbReference>
<dbReference type="GO" id="GO:0009898">
    <property type="term" value="C:cytoplasmic side of plasma membrane"/>
    <property type="evidence" value="ECO:0007669"/>
    <property type="project" value="TreeGrafter"/>
</dbReference>
<dbReference type="InterPro" id="IPR002586">
    <property type="entry name" value="CobQ/CobB/MinD/ParA_Nub-bd_dom"/>
</dbReference>
<name>A0A1V1NZK3_9BACT</name>
<organism evidence="2 3">
    <name type="scientific">Candidatus Magnetoglobus multicellularis str. Araruama</name>
    <dbReference type="NCBI Taxonomy" id="890399"/>
    <lineage>
        <taxon>Bacteria</taxon>
        <taxon>Pseudomonadati</taxon>
        <taxon>Thermodesulfobacteriota</taxon>
        <taxon>Desulfobacteria</taxon>
        <taxon>Desulfobacterales</taxon>
        <taxon>Desulfobacteraceae</taxon>
        <taxon>Candidatus Magnetoglobus</taxon>
    </lineage>
</organism>
<dbReference type="SUPFAM" id="SSF52540">
    <property type="entry name" value="P-loop containing nucleoside triphosphate hydrolases"/>
    <property type="match status" value="1"/>
</dbReference>
<dbReference type="GO" id="GO:0005524">
    <property type="term" value="F:ATP binding"/>
    <property type="evidence" value="ECO:0007669"/>
    <property type="project" value="TreeGrafter"/>
</dbReference>
<sequence length="259" mass="28235">MKICVCGKGGCGKSTIVSLLTHGFRKKGKDVIVLDSDESNTSLYWMLGLEHPPVALMEMVGGKKAVQKKMIARFSAGDKEAEMSIWQMDDITSQTIPTDFIVKKDGYHLVATGKINQSLEGCACPMGTISREFLKKLKLSDNEIAIVDMEAGIEHFGRGIEKNIDCVVCVIEPSFESISLGKKVMELTQSSGASFKGAILNKLNSNDQKNSVLEKTQSMGIPVIGSLMFQSEIQNACLEQKALHVAYPEIETIISKILG</sequence>
<dbReference type="PIRSF" id="PIRSF005647">
    <property type="entry name" value="CooC"/>
    <property type="match status" value="1"/>
</dbReference>
<dbReference type="InterPro" id="IPR027417">
    <property type="entry name" value="P-loop_NTPase"/>
</dbReference>